<comment type="caution">
    <text evidence="1">The sequence shown here is derived from an EMBL/GenBank/DDBJ whole genome shotgun (WGS) entry which is preliminary data.</text>
</comment>
<gene>
    <name evidence="1" type="ORF">HP548_02830</name>
</gene>
<accession>A0ABX2MDL2</accession>
<sequence>MEILDNLNHYKIVFSHESVLIGNLKRVQVTFKLINGRFTTLKVTINRGLKKVLYIVAPKNLLKDDVQEIGLQEWIVEHYTGLQDRLVKPVLQYFIEGEWTLLCCFPYGDLSSARTQIRNMTEEIQNVPLKPDLAIYGDMSFLFKNDPTNVAQIEFYTFNEFISYNELTNETDNGTHYAQFYRRLRTISQVAIAHKVSPTFVRKNGQPLFFEKEHFIERVQISKRTYLGSEFDNKNVILCSFHSHDVHQTQHADVVLYSIISDGYMFEQYMVYLNPEITYIPIAEVNADLIDHFTTMLDLQKYEIRLSFKTNSFQASRETGTYLLPQISNQSGGEVL</sequence>
<evidence type="ECO:0000313" key="2">
    <source>
        <dbReference type="Proteomes" id="UP000577724"/>
    </source>
</evidence>
<dbReference type="RefSeq" id="WP_175380834.1">
    <property type="nucleotide sequence ID" value="NZ_CBCRYD010000030.1"/>
</dbReference>
<proteinExistence type="predicted"/>
<reference evidence="1 2" key="1">
    <citation type="submission" date="2020-05" db="EMBL/GenBank/DDBJ databases">
        <title>Genome Sequencing of Type Strains.</title>
        <authorList>
            <person name="Lemaire J.F."/>
            <person name="Inderbitzin P."/>
            <person name="Gregorio O.A."/>
            <person name="Collins S.B."/>
            <person name="Wespe N."/>
            <person name="Knight-Connoni V."/>
        </authorList>
    </citation>
    <scope>NUCLEOTIDE SEQUENCE [LARGE SCALE GENOMIC DNA]</scope>
    <source>
        <strain evidence="1 2">DSM 19942</strain>
    </source>
</reference>
<dbReference type="GeneID" id="97129622"/>
<keyword evidence="2" id="KW-1185">Reference proteome</keyword>
<evidence type="ECO:0000313" key="1">
    <source>
        <dbReference type="EMBL" id="NUU53031.1"/>
    </source>
</evidence>
<evidence type="ECO:0008006" key="3">
    <source>
        <dbReference type="Google" id="ProtNLM"/>
    </source>
</evidence>
<dbReference type="EMBL" id="JABMCC010000089">
    <property type="protein sequence ID" value="NUU53031.1"/>
    <property type="molecule type" value="Genomic_DNA"/>
</dbReference>
<dbReference type="Proteomes" id="UP000577724">
    <property type="component" value="Unassembled WGS sequence"/>
</dbReference>
<name>A0ABX2MDL2_9BACL</name>
<organism evidence="1 2">
    <name type="scientific">Paenibacillus taichungensis</name>
    <dbReference type="NCBI Taxonomy" id="484184"/>
    <lineage>
        <taxon>Bacteria</taxon>
        <taxon>Bacillati</taxon>
        <taxon>Bacillota</taxon>
        <taxon>Bacilli</taxon>
        <taxon>Bacillales</taxon>
        <taxon>Paenibacillaceae</taxon>
        <taxon>Paenibacillus</taxon>
    </lineage>
</organism>
<protein>
    <recommendedName>
        <fullName evidence="3">DUF3822 family protein</fullName>
    </recommendedName>
</protein>